<sequence length="598" mass="67387">MNNSRRIVIQLLIASVAILFCSKLFYMQVIDDDYKSAAQNNVMKRFVSYPFRGMISDRNNHLMVYNDPVYDIKIVPKEFKNVDTAAFCQRFDIPHKDFDKLWKKARRYSWVKASTLKKQLTKEEFAEIESYLIDFPGVYVSPRTVRGYNYKSAANALGYIGEIPPRQLKKDTLKYYREGDYVGRSGLESYYEEYLRGQRGASYKMVNVRGVVKGSFQGGEYDTLSVPGKNLTSTIDLDLQAYAEKLMKGKVGSLVAIEPSTGEILAMVSAPDYDPGLLSGRLLGKNIGKLYGDSLKPLFNRPIMAAYPPGSIFKTLQALVALQEGVIRPGEKIYCDHKLIGDHAPIGLFDIQRAIKYSSNNFFVKVFKEVLNRGVDSNTFVDSRLGLDKWHSYMLRFGLGQRLGIDLPGEKKGYIPSSAFYDRYYGHNRWKASNIQSLAIGQGEVLVTPIQMANMGALLANRGYFYTPHLIKDVDGNGPLEKYTIKHETNIDPAYYDEVIKGMEQVVQGTATRAYIKDFPIAGKTGTVQNPHGPDHSVFMAFAPVEHPKIAVSVYVENAGWGGRAATAISGLVLEKYVRGHITRPWMEKYVLKGDFLY</sequence>
<evidence type="ECO:0000256" key="1">
    <source>
        <dbReference type="ARBA" id="ARBA00004167"/>
    </source>
</evidence>
<keyword evidence="5" id="KW-0121">Carboxypeptidase</keyword>
<evidence type="ECO:0000256" key="6">
    <source>
        <dbReference type="ARBA" id="ARBA00022670"/>
    </source>
</evidence>
<dbReference type="Proteomes" id="UP001354989">
    <property type="component" value="Chromosome"/>
</dbReference>
<evidence type="ECO:0000256" key="11">
    <source>
        <dbReference type="ARBA" id="ARBA00022989"/>
    </source>
</evidence>
<evidence type="ECO:0000259" key="16">
    <source>
        <dbReference type="Pfam" id="PF03717"/>
    </source>
</evidence>
<evidence type="ECO:0000256" key="5">
    <source>
        <dbReference type="ARBA" id="ARBA00022645"/>
    </source>
</evidence>
<dbReference type="Pfam" id="PF03717">
    <property type="entry name" value="PBP_dimer"/>
    <property type="match status" value="1"/>
</dbReference>
<accession>A0ABN6L612</accession>
<protein>
    <submittedName>
        <fullName evidence="17">Penicillin-binding protein 2</fullName>
    </submittedName>
</protein>
<feature type="transmembrane region" description="Helical" evidence="14">
    <location>
        <begin position="7"/>
        <end position="26"/>
    </location>
</feature>
<evidence type="ECO:0000256" key="4">
    <source>
        <dbReference type="ARBA" id="ARBA00022519"/>
    </source>
</evidence>
<proteinExistence type="predicted"/>
<organism evidence="17 18">
    <name type="scientific">Persicobacter psychrovividus</name>
    <dbReference type="NCBI Taxonomy" id="387638"/>
    <lineage>
        <taxon>Bacteria</taxon>
        <taxon>Pseudomonadati</taxon>
        <taxon>Bacteroidota</taxon>
        <taxon>Cytophagia</taxon>
        <taxon>Cytophagales</taxon>
        <taxon>Persicobacteraceae</taxon>
        <taxon>Persicobacter</taxon>
    </lineage>
</organism>
<feature type="domain" description="Penicillin-binding protein transpeptidase" evidence="15">
    <location>
        <begin position="252"/>
        <end position="570"/>
    </location>
</feature>
<dbReference type="Pfam" id="PF00905">
    <property type="entry name" value="Transpeptidase"/>
    <property type="match status" value="1"/>
</dbReference>
<keyword evidence="11 14" id="KW-1133">Transmembrane helix</keyword>
<dbReference type="SUPFAM" id="SSF56601">
    <property type="entry name" value="beta-lactamase/transpeptidase-like"/>
    <property type="match status" value="1"/>
</dbReference>
<dbReference type="InterPro" id="IPR036138">
    <property type="entry name" value="PBP_dimer_sf"/>
</dbReference>
<keyword evidence="12 14" id="KW-0472">Membrane</keyword>
<dbReference type="InterPro" id="IPR050515">
    <property type="entry name" value="Beta-lactam/transpept"/>
</dbReference>
<feature type="domain" description="Penicillin-binding protein dimerisation" evidence="16">
    <location>
        <begin position="49"/>
        <end position="212"/>
    </location>
</feature>
<dbReference type="Gene3D" id="3.40.710.10">
    <property type="entry name" value="DD-peptidase/beta-lactamase superfamily"/>
    <property type="match status" value="1"/>
</dbReference>
<dbReference type="Gene3D" id="3.30.1390.30">
    <property type="entry name" value="Penicillin-binding protein 2a, domain 3"/>
    <property type="match status" value="1"/>
</dbReference>
<evidence type="ECO:0000256" key="13">
    <source>
        <dbReference type="ARBA" id="ARBA00023316"/>
    </source>
</evidence>
<dbReference type="InterPro" id="IPR012338">
    <property type="entry name" value="Beta-lactam/transpept-like"/>
</dbReference>
<keyword evidence="13" id="KW-0961">Cell wall biogenesis/degradation</keyword>
<name>A0ABN6L612_9BACT</name>
<keyword evidence="8" id="KW-0378">Hydrolase</keyword>
<evidence type="ECO:0000256" key="12">
    <source>
        <dbReference type="ARBA" id="ARBA00023136"/>
    </source>
</evidence>
<comment type="subcellular location">
    <subcellularLocation>
        <location evidence="2">Cell membrane</location>
    </subcellularLocation>
    <subcellularLocation>
        <location evidence="1">Membrane</location>
        <topology evidence="1">Single-pass membrane protein</topology>
    </subcellularLocation>
</comment>
<dbReference type="RefSeq" id="WP_338397661.1">
    <property type="nucleotide sequence ID" value="NZ_AP025292.1"/>
</dbReference>
<evidence type="ECO:0000256" key="8">
    <source>
        <dbReference type="ARBA" id="ARBA00022801"/>
    </source>
</evidence>
<dbReference type="PANTHER" id="PTHR30627">
    <property type="entry name" value="PEPTIDOGLYCAN D,D-TRANSPEPTIDASE"/>
    <property type="match status" value="1"/>
</dbReference>
<dbReference type="NCBIfam" id="TIGR03423">
    <property type="entry name" value="pbp2_mrdA"/>
    <property type="match status" value="1"/>
</dbReference>
<evidence type="ECO:0000256" key="10">
    <source>
        <dbReference type="ARBA" id="ARBA00022984"/>
    </source>
</evidence>
<dbReference type="InterPro" id="IPR005311">
    <property type="entry name" value="PBP_dimer"/>
</dbReference>
<evidence type="ECO:0000256" key="3">
    <source>
        <dbReference type="ARBA" id="ARBA00022475"/>
    </source>
</evidence>
<evidence type="ECO:0000313" key="18">
    <source>
        <dbReference type="Proteomes" id="UP001354989"/>
    </source>
</evidence>
<dbReference type="InterPro" id="IPR001460">
    <property type="entry name" value="PCN-bd_Tpept"/>
</dbReference>
<reference evidence="17 18" key="1">
    <citation type="submission" date="2021-12" db="EMBL/GenBank/DDBJ databases">
        <title>Genome sequencing of bacteria with rrn-lacking chromosome and rrn-plasmid.</title>
        <authorList>
            <person name="Anda M."/>
            <person name="Iwasaki W."/>
        </authorList>
    </citation>
    <scope>NUCLEOTIDE SEQUENCE [LARGE SCALE GENOMIC DNA]</scope>
    <source>
        <strain evidence="17 18">NBRC 101262</strain>
    </source>
</reference>
<keyword evidence="6" id="KW-0645">Protease</keyword>
<dbReference type="Gene3D" id="3.90.1310.10">
    <property type="entry name" value="Penicillin-binding protein 2a (Domain 2)"/>
    <property type="match status" value="1"/>
</dbReference>
<evidence type="ECO:0000313" key="17">
    <source>
        <dbReference type="EMBL" id="BDC98415.1"/>
    </source>
</evidence>
<evidence type="ECO:0000259" key="15">
    <source>
        <dbReference type="Pfam" id="PF00905"/>
    </source>
</evidence>
<keyword evidence="4" id="KW-0997">Cell inner membrane</keyword>
<keyword evidence="10" id="KW-0573">Peptidoglycan synthesis</keyword>
<dbReference type="InterPro" id="IPR017790">
    <property type="entry name" value="Penicillin-binding_protein_2"/>
</dbReference>
<dbReference type="EMBL" id="AP025292">
    <property type="protein sequence ID" value="BDC98415.1"/>
    <property type="molecule type" value="Genomic_DNA"/>
</dbReference>
<evidence type="ECO:0000256" key="9">
    <source>
        <dbReference type="ARBA" id="ARBA00022960"/>
    </source>
</evidence>
<dbReference type="SUPFAM" id="SSF56519">
    <property type="entry name" value="Penicillin binding protein dimerisation domain"/>
    <property type="match status" value="1"/>
</dbReference>
<keyword evidence="9" id="KW-0133">Cell shape</keyword>
<keyword evidence="3" id="KW-1003">Cell membrane</keyword>
<keyword evidence="7 14" id="KW-0812">Transmembrane</keyword>
<evidence type="ECO:0000256" key="2">
    <source>
        <dbReference type="ARBA" id="ARBA00004236"/>
    </source>
</evidence>
<dbReference type="PANTHER" id="PTHR30627:SF2">
    <property type="entry name" value="PEPTIDOGLYCAN D,D-TRANSPEPTIDASE MRDA"/>
    <property type="match status" value="1"/>
</dbReference>
<evidence type="ECO:0000256" key="14">
    <source>
        <dbReference type="SAM" id="Phobius"/>
    </source>
</evidence>
<evidence type="ECO:0000256" key="7">
    <source>
        <dbReference type="ARBA" id="ARBA00022692"/>
    </source>
</evidence>
<gene>
    <name evidence="17" type="ORF">PEPS_06960</name>
</gene>
<keyword evidence="18" id="KW-1185">Reference proteome</keyword>